<accession>A0ABM3UPW1</accession>
<dbReference type="InterPro" id="IPR013098">
    <property type="entry name" value="Ig_I-set"/>
</dbReference>
<dbReference type="GeneID" id="101899712"/>
<keyword evidence="3" id="KW-0393">Immunoglobulin domain</keyword>
<feature type="compositionally biased region" description="Acidic residues" evidence="5">
    <location>
        <begin position="293"/>
        <end position="306"/>
    </location>
</feature>
<dbReference type="SUPFAM" id="SSF48726">
    <property type="entry name" value="Immunoglobulin"/>
    <property type="match status" value="1"/>
</dbReference>
<evidence type="ECO:0000259" key="6">
    <source>
        <dbReference type="PROSITE" id="PS50026"/>
    </source>
</evidence>
<evidence type="ECO:0000313" key="9">
    <source>
        <dbReference type="RefSeq" id="XP_058975545.1"/>
    </source>
</evidence>
<keyword evidence="8" id="KW-1185">Reference proteome</keyword>
<evidence type="ECO:0000313" key="8">
    <source>
        <dbReference type="Proteomes" id="UP001652621"/>
    </source>
</evidence>
<dbReference type="SMART" id="SM00409">
    <property type="entry name" value="IG"/>
    <property type="match status" value="1"/>
</dbReference>
<dbReference type="InterPro" id="IPR013783">
    <property type="entry name" value="Ig-like_fold"/>
</dbReference>
<evidence type="ECO:0000256" key="3">
    <source>
        <dbReference type="ARBA" id="ARBA00023319"/>
    </source>
</evidence>
<dbReference type="InterPro" id="IPR003599">
    <property type="entry name" value="Ig_sub"/>
</dbReference>
<feature type="disulfide bond" evidence="4">
    <location>
        <begin position="834"/>
        <end position="843"/>
    </location>
</feature>
<dbReference type="Pfam" id="PF07679">
    <property type="entry name" value="I-set"/>
    <property type="match status" value="1"/>
</dbReference>
<dbReference type="RefSeq" id="XP_058975546.1">
    <property type="nucleotide sequence ID" value="XM_059119563.1"/>
</dbReference>
<dbReference type="SUPFAM" id="SSF57196">
    <property type="entry name" value="EGF/Laminin"/>
    <property type="match status" value="1"/>
</dbReference>
<evidence type="ECO:0000259" key="7">
    <source>
        <dbReference type="PROSITE" id="PS50835"/>
    </source>
</evidence>
<reference evidence="9 10" key="1">
    <citation type="submission" date="2025-05" db="UniProtKB">
        <authorList>
            <consortium name="RefSeq"/>
        </authorList>
    </citation>
    <scope>IDENTIFICATION</scope>
    <source>
        <strain evidence="9 10">Aabys</strain>
        <tissue evidence="9 10">Whole body</tissue>
    </source>
</reference>
<dbReference type="InterPro" id="IPR050958">
    <property type="entry name" value="Cell_Adh-Cytoskel_Orgn"/>
</dbReference>
<dbReference type="Gene3D" id="2.60.40.10">
    <property type="entry name" value="Immunoglobulins"/>
    <property type="match status" value="1"/>
</dbReference>
<dbReference type="Gene3D" id="2.10.25.10">
    <property type="entry name" value="Laminin"/>
    <property type="match status" value="1"/>
</dbReference>
<feature type="compositionally biased region" description="Basic residues" evidence="5">
    <location>
        <begin position="541"/>
        <end position="561"/>
    </location>
</feature>
<keyword evidence="4" id="KW-0245">EGF-like domain</keyword>
<feature type="compositionally biased region" description="Low complexity" evidence="5">
    <location>
        <begin position="379"/>
        <end position="391"/>
    </location>
</feature>
<evidence type="ECO:0000313" key="11">
    <source>
        <dbReference type="RefSeq" id="XP_058975547.1"/>
    </source>
</evidence>
<dbReference type="CDD" id="cd00054">
    <property type="entry name" value="EGF_CA"/>
    <property type="match status" value="1"/>
</dbReference>
<dbReference type="Pfam" id="PF24700">
    <property type="entry name" value="Vein_beta-barrel"/>
    <property type="match status" value="1"/>
</dbReference>
<evidence type="ECO:0000256" key="5">
    <source>
        <dbReference type="SAM" id="MobiDB-lite"/>
    </source>
</evidence>
<keyword evidence="2 4" id="KW-1015">Disulfide bond</keyword>
<dbReference type="RefSeq" id="XP_058975547.1">
    <property type="nucleotide sequence ID" value="XM_059119564.1"/>
</dbReference>
<dbReference type="PROSITE" id="PS01186">
    <property type="entry name" value="EGF_2"/>
    <property type="match status" value="1"/>
</dbReference>
<dbReference type="InterPro" id="IPR007110">
    <property type="entry name" value="Ig-like_dom"/>
</dbReference>
<dbReference type="SMART" id="SM00408">
    <property type="entry name" value="IGc2"/>
    <property type="match status" value="1"/>
</dbReference>
<name>A0ABM3UPW1_MUSDO</name>
<dbReference type="Pfam" id="PF00008">
    <property type="entry name" value="EGF"/>
    <property type="match status" value="1"/>
</dbReference>
<dbReference type="RefSeq" id="XP_058975545.1">
    <property type="nucleotide sequence ID" value="XM_059119562.1"/>
</dbReference>
<feature type="compositionally biased region" description="Acidic residues" evidence="5">
    <location>
        <begin position="320"/>
        <end position="345"/>
    </location>
</feature>
<dbReference type="SMART" id="SM00181">
    <property type="entry name" value="EGF"/>
    <property type="match status" value="1"/>
</dbReference>
<sequence>MNARILRKWSIHTKNLMSCSACSLVVVVLLLLPLLLVTCAATPALALAAMNLPQSQRTTTALHTLSSSSSSSLLWPTTSLALASTAAGVEKEEPMPKNVHHAAGAGEAIAAAVAAGGVGGVVRETLQASSNKQRPTLTWPTTIFASAAPATSLSYQQQQQQQQPQSQLRREPTKLLASSSLQAYRSYGSGTRHQASQRLEVANNGGDIMAREPFPGFYTQQQPRPDDIQPTWPLAARQYAKPTSSGSNNGGLLAPAWLVPKNKDILKPGTSQQMGEWAQTPLRPLESHHHTEETDDADDDDNMDDFMADKLGVDANNNYEEQEQEEENDFNGSDDDDDDDVENEDISQMTDNKYQDNKATTRLSGRNIKSLETRRYPYRQHYYQQQQQQQKEQQRPSPTTSHTQTPNIITKTTTTTVFSSPNHKSMEPNIGSGGGGGGDKVFDISNILKVNKIKSSAARAPIRFVIESYEVAPLPLSLSASTTASQRGEPAARRLKQLRSRHEQQQQAARNRRDSLRGGYNKRNQQDSSSPSSSSSSSMYFRHHHHNNNNHQRLRNKHDHRRRYCSARDPAQLAFEAPTVFEGKIVSMTPDRRMNFSATVEVREVFKQQIGYRLQKYLRLQFAYRNSSGECDIYREQLRPRGLVRGDTIEPGRIYLLFVQQLDIGNFTILGQPIRKTKRVVEAVRNAVSENYAQLASIRSISASNRTVENGQELRIVCKVTGRPPPKVTWFKDHRSINRNRKLYQFIHYKKRSELIIRSFNTSDAGRYECRAKNKVNRNIERRTIVIKAYPVVQRFDPNPRGAGNTCPDDASEFCFNGGTCKFFSEISSYSCICPEGFIGERCDRKEVNNPSTYSNEQECGDKKYFGSYYC</sequence>
<evidence type="ECO:0000313" key="10">
    <source>
        <dbReference type="RefSeq" id="XP_058975546.1"/>
    </source>
</evidence>
<evidence type="ECO:0000256" key="1">
    <source>
        <dbReference type="ARBA" id="ARBA00022729"/>
    </source>
</evidence>
<feature type="domain" description="EGF-like" evidence="6">
    <location>
        <begin position="803"/>
        <end position="844"/>
    </location>
</feature>
<dbReference type="PANTHER" id="PTHR45080:SF8">
    <property type="entry name" value="IG-LIKE DOMAIN-CONTAINING PROTEIN"/>
    <property type="match status" value="1"/>
</dbReference>
<organism evidence="8 11">
    <name type="scientific">Musca domestica</name>
    <name type="common">House fly</name>
    <dbReference type="NCBI Taxonomy" id="7370"/>
    <lineage>
        <taxon>Eukaryota</taxon>
        <taxon>Metazoa</taxon>
        <taxon>Ecdysozoa</taxon>
        <taxon>Arthropoda</taxon>
        <taxon>Hexapoda</taxon>
        <taxon>Insecta</taxon>
        <taxon>Pterygota</taxon>
        <taxon>Neoptera</taxon>
        <taxon>Endopterygota</taxon>
        <taxon>Diptera</taxon>
        <taxon>Brachycera</taxon>
        <taxon>Muscomorpha</taxon>
        <taxon>Muscoidea</taxon>
        <taxon>Muscidae</taxon>
        <taxon>Musca</taxon>
    </lineage>
</organism>
<feature type="compositionally biased region" description="Low complexity" evidence="5">
    <location>
        <begin position="403"/>
        <end position="416"/>
    </location>
</feature>
<feature type="compositionally biased region" description="Low complexity" evidence="5">
    <location>
        <begin position="528"/>
        <end position="538"/>
    </location>
</feature>
<dbReference type="Proteomes" id="UP001652621">
    <property type="component" value="Unplaced"/>
</dbReference>
<dbReference type="CDD" id="cd00096">
    <property type="entry name" value="Ig"/>
    <property type="match status" value="1"/>
</dbReference>
<dbReference type="PANTHER" id="PTHR45080">
    <property type="entry name" value="CONTACTIN 5"/>
    <property type="match status" value="1"/>
</dbReference>
<dbReference type="PROSITE" id="PS50026">
    <property type="entry name" value="EGF_3"/>
    <property type="match status" value="1"/>
</dbReference>
<keyword evidence="1" id="KW-0732">Signal</keyword>
<dbReference type="PROSITE" id="PS00022">
    <property type="entry name" value="EGF_1"/>
    <property type="match status" value="1"/>
</dbReference>
<feature type="disulfide bond" evidence="4">
    <location>
        <begin position="815"/>
        <end position="832"/>
    </location>
</feature>
<evidence type="ECO:0000256" key="2">
    <source>
        <dbReference type="ARBA" id="ARBA00023157"/>
    </source>
</evidence>
<dbReference type="InterPro" id="IPR000742">
    <property type="entry name" value="EGF"/>
</dbReference>
<evidence type="ECO:0000256" key="4">
    <source>
        <dbReference type="PROSITE-ProRule" id="PRU00076"/>
    </source>
</evidence>
<feature type="region of interest" description="Disordered" evidence="5">
    <location>
        <begin position="284"/>
        <end position="308"/>
    </location>
</feature>
<dbReference type="InterPro" id="IPR003598">
    <property type="entry name" value="Ig_sub2"/>
</dbReference>
<gene>
    <name evidence="9 10 11" type="primary">LOC101899712</name>
</gene>
<proteinExistence type="predicted"/>
<feature type="region of interest" description="Disordered" evidence="5">
    <location>
        <begin position="480"/>
        <end position="561"/>
    </location>
</feature>
<protein>
    <submittedName>
        <fullName evidence="9 10">Protein vein isoform X1</fullName>
    </submittedName>
</protein>
<feature type="domain" description="Ig-like" evidence="7">
    <location>
        <begin position="696"/>
        <end position="786"/>
    </location>
</feature>
<feature type="region of interest" description="Disordered" evidence="5">
    <location>
        <begin position="320"/>
        <end position="437"/>
    </location>
</feature>
<comment type="caution">
    <text evidence="4">Lacks conserved residue(s) required for the propagation of feature annotation.</text>
</comment>
<feature type="region of interest" description="Disordered" evidence="5">
    <location>
        <begin position="207"/>
        <end position="230"/>
    </location>
</feature>
<dbReference type="PROSITE" id="PS50835">
    <property type="entry name" value="IG_LIKE"/>
    <property type="match status" value="1"/>
</dbReference>
<dbReference type="InterPro" id="IPR036179">
    <property type="entry name" value="Ig-like_dom_sf"/>
</dbReference>
<dbReference type="InterPro" id="IPR057777">
    <property type="entry name" value="Beta-barrel_vein"/>
</dbReference>
<feature type="compositionally biased region" description="Polar residues" evidence="5">
    <location>
        <begin position="346"/>
        <end position="364"/>
    </location>
</feature>